<organism evidence="1 2">
    <name type="scientific">Phytophthora rubi</name>
    <dbReference type="NCBI Taxonomy" id="129364"/>
    <lineage>
        <taxon>Eukaryota</taxon>
        <taxon>Sar</taxon>
        <taxon>Stramenopiles</taxon>
        <taxon>Oomycota</taxon>
        <taxon>Peronosporomycetes</taxon>
        <taxon>Peronosporales</taxon>
        <taxon>Peronosporaceae</taxon>
        <taxon>Phytophthora</taxon>
    </lineage>
</organism>
<proteinExistence type="predicted"/>
<dbReference type="InterPro" id="IPR013785">
    <property type="entry name" value="Aldolase_TIM"/>
</dbReference>
<accession>A0A6A4ENP8</accession>
<protein>
    <submittedName>
        <fullName evidence="1">Uncharacterized protein</fullName>
    </submittedName>
</protein>
<name>A0A6A4ENP8_9STRA</name>
<keyword evidence="2" id="KW-1185">Reference proteome</keyword>
<dbReference type="EMBL" id="QXFT01001361">
    <property type="protein sequence ID" value="KAE9320748.1"/>
    <property type="molecule type" value="Genomic_DNA"/>
</dbReference>
<dbReference type="Gene3D" id="3.20.20.70">
    <property type="entry name" value="Aldolase class I"/>
    <property type="match status" value="1"/>
</dbReference>
<comment type="caution">
    <text evidence="1">The sequence shown here is derived from an EMBL/GenBank/DDBJ whole genome shotgun (WGS) entry which is preliminary data.</text>
</comment>
<gene>
    <name evidence="1" type="ORF">PR003_g17642</name>
</gene>
<evidence type="ECO:0000313" key="2">
    <source>
        <dbReference type="Proteomes" id="UP000434957"/>
    </source>
</evidence>
<evidence type="ECO:0000313" key="1">
    <source>
        <dbReference type="EMBL" id="KAE9320748.1"/>
    </source>
</evidence>
<dbReference type="AlphaFoldDB" id="A0A6A4ENP8"/>
<reference evidence="1 2" key="1">
    <citation type="submission" date="2018-08" db="EMBL/GenBank/DDBJ databases">
        <title>Genomic investigation of the strawberry pathogen Phytophthora fragariae indicates pathogenicity is determined by transcriptional variation in three key races.</title>
        <authorList>
            <person name="Adams T.M."/>
            <person name="Armitage A.D."/>
            <person name="Sobczyk M.K."/>
            <person name="Bates H.J."/>
            <person name="Dunwell J.M."/>
            <person name="Nellist C.F."/>
            <person name="Harrison R.J."/>
        </authorList>
    </citation>
    <scope>NUCLEOTIDE SEQUENCE [LARGE SCALE GENOMIC DNA]</scope>
    <source>
        <strain evidence="1 2">SCRP333</strain>
    </source>
</reference>
<sequence length="83" mass="9142">MLDDFVFGYSSESGTLTVLDAKNLFMDTAMAKSSYTRDTAERIIHSGAADLLGFVRLLISSLDLPGCFENDPSMNLALGYNYY</sequence>
<dbReference type="Proteomes" id="UP000434957">
    <property type="component" value="Unassembled WGS sequence"/>
</dbReference>